<accession>A0ABP3PTH0</accession>
<organism evidence="1 2">
    <name type="scientific">Rhizomicrobium electricum</name>
    <dbReference type="NCBI Taxonomy" id="480070"/>
    <lineage>
        <taxon>Bacteria</taxon>
        <taxon>Pseudomonadati</taxon>
        <taxon>Pseudomonadota</taxon>
        <taxon>Alphaproteobacteria</taxon>
        <taxon>Micropepsales</taxon>
        <taxon>Micropepsaceae</taxon>
        <taxon>Rhizomicrobium</taxon>
    </lineage>
</organism>
<proteinExistence type="predicted"/>
<evidence type="ECO:0000313" key="1">
    <source>
        <dbReference type="EMBL" id="GAA0575181.1"/>
    </source>
</evidence>
<evidence type="ECO:0000313" key="2">
    <source>
        <dbReference type="Proteomes" id="UP001499951"/>
    </source>
</evidence>
<keyword evidence="2" id="KW-1185">Reference proteome</keyword>
<reference evidence="2" key="1">
    <citation type="journal article" date="2019" name="Int. J. Syst. Evol. Microbiol.">
        <title>The Global Catalogue of Microorganisms (GCM) 10K type strain sequencing project: providing services to taxonomists for standard genome sequencing and annotation.</title>
        <authorList>
            <consortium name="The Broad Institute Genomics Platform"/>
            <consortium name="The Broad Institute Genome Sequencing Center for Infectious Disease"/>
            <person name="Wu L."/>
            <person name="Ma J."/>
        </authorList>
    </citation>
    <scope>NUCLEOTIDE SEQUENCE [LARGE SCALE GENOMIC DNA]</scope>
    <source>
        <strain evidence="2">JCM 15089</strain>
    </source>
</reference>
<sequence length="80" mass="9096">MRIEAGDDVFVDDDENLVGYVRRANLREVVVFVEDWGDFTLPRELIKTAVSNGIVLPCQKLPLRMRAAIGHLHGLEYVED</sequence>
<protein>
    <submittedName>
        <fullName evidence="1">Uncharacterized protein</fullName>
    </submittedName>
</protein>
<dbReference type="RefSeq" id="WP_166935616.1">
    <property type="nucleotide sequence ID" value="NZ_BAAADD010000006.1"/>
</dbReference>
<name>A0ABP3PTH0_9PROT</name>
<dbReference type="EMBL" id="BAAADD010000006">
    <property type="protein sequence ID" value="GAA0575181.1"/>
    <property type="molecule type" value="Genomic_DNA"/>
</dbReference>
<dbReference type="Proteomes" id="UP001499951">
    <property type="component" value="Unassembled WGS sequence"/>
</dbReference>
<gene>
    <name evidence="1" type="ORF">GCM10008942_24950</name>
</gene>
<comment type="caution">
    <text evidence="1">The sequence shown here is derived from an EMBL/GenBank/DDBJ whole genome shotgun (WGS) entry which is preliminary data.</text>
</comment>